<dbReference type="GO" id="GO:0008757">
    <property type="term" value="F:S-adenosylmethionine-dependent methyltransferase activity"/>
    <property type="evidence" value="ECO:0007669"/>
    <property type="project" value="InterPro"/>
</dbReference>
<gene>
    <name evidence="2" type="ORF">C0Q70_17410</name>
</gene>
<dbReference type="OrthoDB" id="6120555at2759"/>
<dbReference type="AlphaFoldDB" id="A0A2T7NKC6"/>
<name>A0A2T7NKC6_POMCA</name>
<protein>
    <recommendedName>
        <fullName evidence="1">Methyltransferase type 11 domain-containing protein</fullName>
    </recommendedName>
</protein>
<dbReference type="Pfam" id="PF08241">
    <property type="entry name" value="Methyltransf_11"/>
    <property type="match status" value="1"/>
</dbReference>
<comment type="caution">
    <text evidence="2">The sequence shown here is derived from an EMBL/GenBank/DDBJ whole genome shotgun (WGS) entry which is preliminary data.</text>
</comment>
<organism evidence="2 3">
    <name type="scientific">Pomacea canaliculata</name>
    <name type="common">Golden apple snail</name>
    <dbReference type="NCBI Taxonomy" id="400727"/>
    <lineage>
        <taxon>Eukaryota</taxon>
        <taxon>Metazoa</taxon>
        <taxon>Spiralia</taxon>
        <taxon>Lophotrochozoa</taxon>
        <taxon>Mollusca</taxon>
        <taxon>Gastropoda</taxon>
        <taxon>Caenogastropoda</taxon>
        <taxon>Architaenioglossa</taxon>
        <taxon>Ampullarioidea</taxon>
        <taxon>Ampullariidae</taxon>
        <taxon>Pomacea</taxon>
    </lineage>
</organism>
<dbReference type="InterPro" id="IPR013216">
    <property type="entry name" value="Methyltransf_11"/>
</dbReference>
<sequence>MSIEAQQSPPPRQCSVQQYPANNYSDDANLVALDQIIFDGIFREVSSRGVRELLLHAQLHMSEGNWCTAKSLCRQALDRCSNELDRRKLRLVLTEMDLYQDRAVHELLDANRKLDWVDIGRRPVEKLFESHHDMPQSIFFIRHENSGVSRHHDDVGCSVRFTVGRRLLSHQYRAGKIGELHCSLITPTMLLGTLEDQRVREDGVVIYYRPFLPAEKLLIMHRLLEESNMADFELVYPFPVLHPVSREELCCPTDGWQISEELAEQLEEGEEILRECSREFLRSLKKTGLRLFDPACCNGIFLEDMKRAVADAYTVGQDLSSNMVRYARSRLDEVHCGDCRQPAIADNSVDVVFCRFLNSEVVKTADVMELLLPPSRCVKVGGHLVIFGHTPVLLSAADLRQLNGWKLLSCVAGSARWNGIFQFYVCQRIS</sequence>
<feature type="domain" description="Methyltransferase type 11" evidence="1">
    <location>
        <begin position="293"/>
        <end position="386"/>
    </location>
</feature>
<evidence type="ECO:0000313" key="3">
    <source>
        <dbReference type="Proteomes" id="UP000245119"/>
    </source>
</evidence>
<dbReference type="SUPFAM" id="SSF53335">
    <property type="entry name" value="S-adenosyl-L-methionine-dependent methyltransferases"/>
    <property type="match status" value="1"/>
</dbReference>
<accession>A0A2T7NKC6</accession>
<evidence type="ECO:0000259" key="1">
    <source>
        <dbReference type="Pfam" id="PF08241"/>
    </source>
</evidence>
<dbReference type="InterPro" id="IPR029063">
    <property type="entry name" value="SAM-dependent_MTases_sf"/>
</dbReference>
<dbReference type="Proteomes" id="UP000245119">
    <property type="component" value="Linkage Group LG11"/>
</dbReference>
<keyword evidence="3" id="KW-1185">Reference proteome</keyword>
<reference evidence="2 3" key="1">
    <citation type="submission" date="2018-04" db="EMBL/GenBank/DDBJ databases">
        <title>The genome of golden apple snail Pomacea canaliculata provides insight into stress tolerance and invasive adaptation.</title>
        <authorList>
            <person name="Liu C."/>
            <person name="Liu B."/>
            <person name="Ren Y."/>
            <person name="Zhang Y."/>
            <person name="Wang H."/>
            <person name="Li S."/>
            <person name="Jiang F."/>
            <person name="Yin L."/>
            <person name="Zhang G."/>
            <person name="Qian W."/>
            <person name="Fan W."/>
        </authorList>
    </citation>
    <scope>NUCLEOTIDE SEQUENCE [LARGE SCALE GENOMIC DNA]</scope>
    <source>
        <strain evidence="2">SZHN2017</strain>
        <tissue evidence="2">Muscle</tissue>
    </source>
</reference>
<dbReference type="CDD" id="cd02440">
    <property type="entry name" value="AdoMet_MTases"/>
    <property type="match status" value="1"/>
</dbReference>
<evidence type="ECO:0000313" key="2">
    <source>
        <dbReference type="EMBL" id="PVD21611.1"/>
    </source>
</evidence>
<proteinExistence type="predicted"/>
<dbReference type="EMBL" id="PZQS01000011">
    <property type="protein sequence ID" value="PVD21611.1"/>
    <property type="molecule type" value="Genomic_DNA"/>
</dbReference>
<dbReference type="Gene3D" id="3.40.50.150">
    <property type="entry name" value="Vaccinia Virus protein VP39"/>
    <property type="match status" value="1"/>
</dbReference>